<dbReference type="PANTHER" id="PTHR12245">
    <property type="entry name" value="SPRY DOMAIN CONTAINING SOCS BOX PROTEIN"/>
    <property type="match status" value="1"/>
</dbReference>
<keyword evidence="2" id="KW-0732">Signal</keyword>
<organism evidence="4 5">
    <name type="scientific">Characodon lateralis</name>
    <dbReference type="NCBI Taxonomy" id="208331"/>
    <lineage>
        <taxon>Eukaryota</taxon>
        <taxon>Metazoa</taxon>
        <taxon>Chordata</taxon>
        <taxon>Craniata</taxon>
        <taxon>Vertebrata</taxon>
        <taxon>Euteleostomi</taxon>
        <taxon>Actinopterygii</taxon>
        <taxon>Neopterygii</taxon>
        <taxon>Teleostei</taxon>
        <taxon>Neoteleostei</taxon>
        <taxon>Acanthomorphata</taxon>
        <taxon>Ovalentaria</taxon>
        <taxon>Atherinomorphae</taxon>
        <taxon>Cyprinodontiformes</taxon>
        <taxon>Goodeidae</taxon>
        <taxon>Characodon</taxon>
    </lineage>
</organism>
<dbReference type="SMART" id="SM00449">
    <property type="entry name" value="SPRY"/>
    <property type="match status" value="1"/>
</dbReference>
<dbReference type="InterPro" id="IPR035768">
    <property type="entry name" value="SPRY_HERC1"/>
</dbReference>
<dbReference type="EMBL" id="JAHUTJ010050915">
    <property type="protein sequence ID" value="MED6284443.1"/>
    <property type="molecule type" value="Genomic_DNA"/>
</dbReference>
<evidence type="ECO:0000256" key="1">
    <source>
        <dbReference type="SAM" id="MobiDB-lite"/>
    </source>
</evidence>
<evidence type="ECO:0000259" key="3">
    <source>
        <dbReference type="PROSITE" id="PS50188"/>
    </source>
</evidence>
<gene>
    <name evidence="4" type="primary">HERC1_2</name>
    <name evidence="4" type="ORF">CHARACLAT_019222</name>
</gene>
<dbReference type="InterPro" id="IPR001870">
    <property type="entry name" value="B30.2/SPRY"/>
</dbReference>
<accession>A0ABU7EDV5</accession>
<feature type="compositionally biased region" description="Basic and acidic residues" evidence="1">
    <location>
        <begin position="776"/>
        <end position="792"/>
    </location>
</feature>
<protein>
    <submittedName>
        <fullName evidence="4">E3 ubiquitin-protein ligase herc1</fullName>
    </submittedName>
</protein>
<dbReference type="CDD" id="cd12881">
    <property type="entry name" value="SPRY_HERC1"/>
    <property type="match status" value="1"/>
</dbReference>
<feature type="region of interest" description="Disordered" evidence="1">
    <location>
        <begin position="391"/>
        <end position="415"/>
    </location>
</feature>
<dbReference type="PANTHER" id="PTHR12245:SF13">
    <property type="entry name" value="B30.2_SPRY DOMAIN-CONTAINING PROTEIN"/>
    <property type="match status" value="1"/>
</dbReference>
<evidence type="ECO:0000313" key="5">
    <source>
        <dbReference type="Proteomes" id="UP001352852"/>
    </source>
</evidence>
<dbReference type="Proteomes" id="UP001352852">
    <property type="component" value="Unassembled WGS sequence"/>
</dbReference>
<dbReference type="Pfam" id="PF00622">
    <property type="entry name" value="SPRY"/>
    <property type="match status" value="1"/>
</dbReference>
<reference evidence="4 5" key="1">
    <citation type="submission" date="2021-06" db="EMBL/GenBank/DDBJ databases">
        <authorList>
            <person name="Palmer J.M."/>
        </authorList>
    </citation>
    <scope>NUCLEOTIDE SEQUENCE [LARGE SCALE GENOMIC DNA]</scope>
    <source>
        <strain evidence="4 5">CL_MEX2019</strain>
        <tissue evidence="4">Muscle</tissue>
    </source>
</reference>
<evidence type="ECO:0000256" key="2">
    <source>
        <dbReference type="SAM" id="SignalP"/>
    </source>
</evidence>
<sequence>MSLPPPALCWVWLVDLERTVALLVGRCLGGMLQGAPTSLEEQDTAYWLKTPLFSNGLEIDIPQLDSCISSLLEAALSGNEEQKPFDCILRPDLSVLVDLALGSSKEPANSLWINMQDYAISKDWDNASLNNESLLDTVSRFVLAALLKHTGLLDQACGKGRYQPSKFLAEVYRSVYKVRNRLLACKNMDFIQTRSSSRERRISDNQDSLDMDPQEHSFTRTIDEEAELEERADREREDGHQDQDDEEEDREHEVMTAGKIFQCFLSAREVARSRDRERASSSTGLGSGSGSASRSGAAPSGGEEEATASQEERRGSSGLPEGQDLYTAACNSVIHRCALLLLGVSPVLSEMTKQNQEEGPTQSVTGTQECLSFMTRSESLSAESCSVQNSPSYRLMKSRSESDLSQPESDEESYNLSGRRNVDLDLAFSHKKRVYLLLLGHFSPKHKRSSKQVTDGILHSSPDSLADSWFRSKLSHQRSYSLAHSYEESDLDLNRSLGIYALIDNMVSFVSGDVGLAPAFKEPEEGVSTSPQAAILAMEQQQSRAELRLEALHQIVVLISGMEEKGSQLGNADRLSGAFQSSSLLTSVRLQFLAGCFGLGTVSSGGLKRESVQLHHYQDGIKAAKRSLQMEIQTAVHKIYQQLSVTLERALQANKHHIEAQQRLLLVTVFALSVRYQPVDVSLAISSGLLNVLSQLCGTETMLGQPLQLLQKPGVSQLSTALKVASTRLLQILAISTGTYADKLSPKVVQSLLDLLCSQLKSLLSQAGGSQLSAGKDQEETKQDDSPDSEKKDFRALIRKQHTAELHLGDFLVFLRRVVSSKAIQSKMASPKWTEVLLNIAAQKCCSGVPLVGNMRTRLLALHVLEAVLPACEANMEDDQLTQVVERLFALLSDCMWEAPVAQAKHTIQIKEKVQELKLQGEAEEEDENLPIQEVSFDPEKAQCCVVENGQGLTHGSGGKGYGLASTGISSGCYQWKFYIVKENRGNEGTCVGVSRWPVHDFNHRTTSDMWLYRAYSGNLYHNGEQTLTLSSFTQGDLITCVLDMEARTISFGKNGE</sequence>
<feature type="region of interest" description="Disordered" evidence="1">
    <location>
        <begin position="272"/>
        <end position="320"/>
    </location>
</feature>
<dbReference type="InterPro" id="IPR003877">
    <property type="entry name" value="SPRY_dom"/>
</dbReference>
<name>A0ABU7EDV5_9TELE</name>
<feature type="compositionally biased region" description="Basic and acidic residues" evidence="1">
    <location>
        <begin position="213"/>
        <end position="242"/>
    </location>
</feature>
<feature type="chain" id="PRO_5045726613" evidence="2">
    <location>
        <begin position="22"/>
        <end position="1057"/>
    </location>
</feature>
<feature type="domain" description="B30.2/SPRY" evidence="3">
    <location>
        <begin position="904"/>
        <end position="1057"/>
    </location>
</feature>
<dbReference type="InterPro" id="IPR013320">
    <property type="entry name" value="ConA-like_dom_sf"/>
</dbReference>
<feature type="non-terminal residue" evidence="4">
    <location>
        <position position="1057"/>
    </location>
</feature>
<dbReference type="SUPFAM" id="SSF49899">
    <property type="entry name" value="Concanavalin A-like lectins/glucanases"/>
    <property type="match status" value="1"/>
</dbReference>
<dbReference type="Gene3D" id="2.60.120.920">
    <property type="match status" value="1"/>
</dbReference>
<feature type="region of interest" description="Disordered" evidence="1">
    <location>
        <begin position="771"/>
        <end position="792"/>
    </location>
</feature>
<keyword evidence="5" id="KW-1185">Reference proteome</keyword>
<dbReference type="InterPro" id="IPR043136">
    <property type="entry name" value="B30.2/SPRY_sf"/>
</dbReference>
<feature type="signal peptide" evidence="2">
    <location>
        <begin position="1"/>
        <end position="21"/>
    </location>
</feature>
<proteinExistence type="predicted"/>
<feature type="region of interest" description="Disordered" evidence="1">
    <location>
        <begin position="195"/>
        <end position="253"/>
    </location>
</feature>
<comment type="caution">
    <text evidence="4">The sequence shown here is derived from an EMBL/GenBank/DDBJ whole genome shotgun (WGS) entry which is preliminary data.</text>
</comment>
<feature type="compositionally biased region" description="Low complexity" evidence="1">
    <location>
        <begin position="280"/>
        <end position="301"/>
    </location>
</feature>
<dbReference type="InterPro" id="IPR050672">
    <property type="entry name" value="FBXO45-Fsn/SPSB_families"/>
</dbReference>
<dbReference type="PROSITE" id="PS50188">
    <property type="entry name" value="B302_SPRY"/>
    <property type="match status" value="1"/>
</dbReference>
<evidence type="ECO:0000313" key="4">
    <source>
        <dbReference type="EMBL" id="MED6284443.1"/>
    </source>
</evidence>